<dbReference type="STRING" id="716544.wcw_0250"/>
<dbReference type="GO" id="GO:0004418">
    <property type="term" value="F:hydroxymethylbilane synthase activity"/>
    <property type="evidence" value="ECO:0007669"/>
    <property type="project" value="UniProtKB-UniRule"/>
</dbReference>
<feature type="domain" description="Porphobilinogen deaminase N-terminal" evidence="10">
    <location>
        <begin position="59"/>
        <end position="262"/>
    </location>
</feature>
<dbReference type="Pfam" id="PF02602">
    <property type="entry name" value="HEM4"/>
    <property type="match status" value="1"/>
</dbReference>
<dbReference type="Gene3D" id="3.40.190.10">
    <property type="entry name" value="Periplasmic binding protein-like II"/>
    <property type="match status" value="2"/>
</dbReference>
<dbReference type="InterPro" id="IPR036108">
    <property type="entry name" value="4pyrrol_syn_uPrphyn_synt_sf"/>
</dbReference>
<feature type="compositionally biased region" description="Basic and acidic residues" evidence="9">
    <location>
        <begin position="1"/>
        <end position="14"/>
    </location>
</feature>
<evidence type="ECO:0000256" key="2">
    <source>
        <dbReference type="ARBA" id="ARBA00004735"/>
    </source>
</evidence>
<comment type="pathway">
    <text evidence="2">Porphyrin-containing compound metabolism; protoporphyrin-IX biosynthesis; coproporphyrinogen-III from 5-aminolevulinate: step 2/4.</text>
</comment>
<dbReference type="PRINTS" id="PR00151">
    <property type="entry name" value="PORPHBDMNASE"/>
</dbReference>
<name>D6YU14_WADCW</name>
<evidence type="ECO:0000256" key="4">
    <source>
        <dbReference type="ARBA" id="ARBA00012655"/>
    </source>
</evidence>
<keyword evidence="6" id="KW-0627">Porphyrin biosynthesis</keyword>
<keyword evidence="13" id="KW-1185">Reference proteome</keyword>
<dbReference type="NCBIfam" id="TIGR00212">
    <property type="entry name" value="hemC"/>
    <property type="match status" value="1"/>
</dbReference>
<dbReference type="OrthoDB" id="17762at2"/>
<accession>D6YU14</accession>
<evidence type="ECO:0000256" key="8">
    <source>
        <dbReference type="NCBIfam" id="TIGR00212"/>
    </source>
</evidence>
<dbReference type="InterPro" id="IPR003754">
    <property type="entry name" value="4pyrrol_synth_uPrphyn_synth"/>
</dbReference>
<dbReference type="EMBL" id="CP001928">
    <property type="protein sequence ID" value="ADI37625.1"/>
    <property type="molecule type" value="Genomic_DNA"/>
</dbReference>
<dbReference type="Gene3D" id="3.40.50.10090">
    <property type="match status" value="2"/>
</dbReference>
<dbReference type="PANTHER" id="PTHR11557:SF0">
    <property type="entry name" value="PORPHOBILINOGEN DEAMINASE"/>
    <property type="match status" value="1"/>
</dbReference>
<comment type="similarity">
    <text evidence="3">Belongs to the HMBS family.</text>
</comment>
<evidence type="ECO:0000256" key="5">
    <source>
        <dbReference type="ARBA" id="ARBA00022679"/>
    </source>
</evidence>
<evidence type="ECO:0000313" key="12">
    <source>
        <dbReference type="EMBL" id="ADI37625.1"/>
    </source>
</evidence>
<sequence length="472" mass="52611">MPFHVSKGESKRPCTWDLNGASSPKETLRVFPPNYPNRSTSKELKLSSKPFPTLSTNRITVAARSSPLSEAQVDEILYEAQLIQPTLEFEVTLVTTLGDRDQESSLRTLEKTDFFTRDIDQLLLNGYCRIAVHSAKDLPDPIPNGLNIIAVNQGLDPSDSLVMRPGDTLSSLPKGAKIATSSIRREKAVHSLRSDLEVVDIRGNIGQRLQKLNDREVDGVIVAESALIRLNLYHLNRIHLPGETAPGQGKLAVVAREDDEEAAVFFSAMDQRPITVYLGLKPPKDTAIKKFHHCPIIEIVPKIRSTRPLPPFTHIVFTSKSAVKIFCCYFDPKGLMDKTVIAVGTQTAQGLIDCGVDVDYMPEVESSEGLIALLETLNLQDAQIFWPHSALSRPVITDYLTNKQIPFTEWVIYTTIPREPTPLPEEFHELVFTSPSTVDAFLLFFDEFPPDVKLTAIGPVTEQYLERVVKTE</sequence>
<gene>
    <name evidence="12" type="primary">hemCD</name>
    <name evidence="12" type="ordered locus">wcw_0250</name>
</gene>
<evidence type="ECO:0000259" key="10">
    <source>
        <dbReference type="Pfam" id="PF01379"/>
    </source>
</evidence>
<dbReference type="PANTHER" id="PTHR11557">
    <property type="entry name" value="PORPHOBILINOGEN DEAMINASE"/>
    <property type="match status" value="1"/>
</dbReference>
<comment type="function">
    <text evidence="1">Tetrapolymerization of the monopyrrole PBG into the hydroxymethylbilane pre-uroporphyrinogen in several discrete steps.</text>
</comment>
<organism evidence="12 13">
    <name type="scientific">Waddlia chondrophila (strain ATCC VR-1470 / WSU 86-1044)</name>
    <dbReference type="NCBI Taxonomy" id="716544"/>
    <lineage>
        <taxon>Bacteria</taxon>
        <taxon>Pseudomonadati</taxon>
        <taxon>Chlamydiota</taxon>
        <taxon>Chlamydiia</taxon>
        <taxon>Parachlamydiales</taxon>
        <taxon>Waddliaceae</taxon>
        <taxon>Waddlia</taxon>
    </lineage>
</organism>
<dbReference type="GO" id="GO:0006783">
    <property type="term" value="P:heme biosynthetic process"/>
    <property type="evidence" value="ECO:0007669"/>
    <property type="project" value="TreeGrafter"/>
</dbReference>
<dbReference type="eggNOG" id="COG0181">
    <property type="taxonomic scope" value="Bacteria"/>
</dbReference>
<feature type="domain" description="Tetrapyrrole biosynthesis uroporphyrinogen III synthase" evidence="11">
    <location>
        <begin position="292"/>
        <end position="467"/>
    </location>
</feature>
<feature type="region of interest" description="Disordered" evidence="9">
    <location>
        <begin position="1"/>
        <end position="30"/>
    </location>
</feature>
<evidence type="ECO:0000256" key="3">
    <source>
        <dbReference type="ARBA" id="ARBA00005638"/>
    </source>
</evidence>
<dbReference type="Pfam" id="PF01379">
    <property type="entry name" value="Porphobil_deam"/>
    <property type="match status" value="1"/>
</dbReference>
<dbReference type="Proteomes" id="UP000001505">
    <property type="component" value="Chromosome"/>
</dbReference>
<keyword evidence="5 12" id="KW-0808">Transferase</keyword>
<dbReference type="SUPFAM" id="SSF53850">
    <property type="entry name" value="Periplasmic binding protein-like II"/>
    <property type="match status" value="1"/>
</dbReference>
<evidence type="ECO:0000256" key="9">
    <source>
        <dbReference type="SAM" id="MobiDB-lite"/>
    </source>
</evidence>
<evidence type="ECO:0000259" key="11">
    <source>
        <dbReference type="Pfam" id="PF02602"/>
    </source>
</evidence>
<dbReference type="GO" id="GO:0004852">
    <property type="term" value="F:uroporphyrinogen-III synthase activity"/>
    <property type="evidence" value="ECO:0007669"/>
    <property type="project" value="InterPro"/>
</dbReference>
<evidence type="ECO:0000256" key="7">
    <source>
        <dbReference type="ARBA" id="ARBA00048169"/>
    </source>
</evidence>
<dbReference type="InterPro" id="IPR022417">
    <property type="entry name" value="Porphobilin_deaminase_N"/>
</dbReference>
<dbReference type="InterPro" id="IPR000860">
    <property type="entry name" value="HemC"/>
</dbReference>
<evidence type="ECO:0000313" key="13">
    <source>
        <dbReference type="Proteomes" id="UP000001505"/>
    </source>
</evidence>
<dbReference type="GO" id="GO:0005737">
    <property type="term" value="C:cytoplasm"/>
    <property type="evidence" value="ECO:0007669"/>
    <property type="project" value="UniProtKB-UniRule"/>
</dbReference>
<dbReference type="SUPFAM" id="SSF69618">
    <property type="entry name" value="HemD-like"/>
    <property type="match status" value="1"/>
</dbReference>
<dbReference type="AlphaFoldDB" id="D6YU14"/>
<dbReference type="CDD" id="cd06578">
    <property type="entry name" value="HemD"/>
    <property type="match status" value="1"/>
</dbReference>
<dbReference type="KEGG" id="wch:wcw_0250"/>
<dbReference type="EC" id="2.5.1.61" evidence="4 8"/>
<comment type="catalytic activity">
    <reaction evidence="7">
        <text>4 porphobilinogen + H2O = hydroxymethylbilane + 4 NH4(+)</text>
        <dbReference type="Rhea" id="RHEA:13185"/>
        <dbReference type="ChEBI" id="CHEBI:15377"/>
        <dbReference type="ChEBI" id="CHEBI:28938"/>
        <dbReference type="ChEBI" id="CHEBI:57845"/>
        <dbReference type="ChEBI" id="CHEBI:58126"/>
        <dbReference type="EC" id="2.5.1.61"/>
    </reaction>
</comment>
<protein>
    <recommendedName>
        <fullName evidence="4 8">Hydroxymethylbilane synthase</fullName>
        <ecNumber evidence="4 8">2.5.1.61</ecNumber>
    </recommendedName>
</protein>
<dbReference type="eggNOG" id="COG1587">
    <property type="taxonomic scope" value="Bacteria"/>
</dbReference>
<evidence type="ECO:0000256" key="1">
    <source>
        <dbReference type="ARBA" id="ARBA00002869"/>
    </source>
</evidence>
<evidence type="ECO:0000256" key="6">
    <source>
        <dbReference type="ARBA" id="ARBA00023244"/>
    </source>
</evidence>
<dbReference type="HOGENOM" id="CLU_578638_0_0_0"/>
<proteinExistence type="inferred from homology"/>
<reference evidence="12 13" key="1">
    <citation type="journal article" date="2010" name="PLoS ONE">
        <title>The Waddlia genome: a window into chlamydial biology.</title>
        <authorList>
            <person name="Bertelli C."/>
            <person name="Collyn F."/>
            <person name="Croxatto A."/>
            <person name="Ruckert C."/>
            <person name="Polkinghorne A."/>
            <person name="Kebbi-Beghdadi C."/>
            <person name="Goesmann A."/>
            <person name="Vaughan L."/>
            <person name="Greub G."/>
        </authorList>
    </citation>
    <scope>NUCLEOTIDE SEQUENCE [LARGE SCALE GENOMIC DNA]</scope>
    <source>
        <strain evidence="13">ATCC VR-1470 / WSU 86-1044</strain>
    </source>
</reference>